<dbReference type="InterPro" id="IPR036615">
    <property type="entry name" value="Mur_ligase_C_dom_sf"/>
</dbReference>
<protein>
    <recommendedName>
        <fullName evidence="6 17">UDP-N-acetylmuramoylalanine--D-glutamate ligase</fullName>
        <ecNumber evidence="5 17">6.3.2.9</ecNumber>
    </recommendedName>
    <alternativeName>
        <fullName evidence="15 17">D-glutamic acid-adding enzyme</fullName>
    </alternativeName>
    <alternativeName>
        <fullName evidence="14 17">UDP-N-acetylmuramoyl-L-alanyl-D-glutamate synthetase</fullName>
    </alternativeName>
</protein>
<dbReference type="Gene3D" id="3.40.1190.10">
    <property type="entry name" value="Mur-like, catalytic domain"/>
    <property type="match status" value="1"/>
</dbReference>
<keyword evidence="7 17" id="KW-0963">Cytoplasm</keyword>
<evidence type="ECO:0000256" key="17">
    <source>
        <dbReference type="HAMAP-Rule" id="MF_00639"/>
    </source>
</evidence>
<keyword evidence="13 17" id="KW-0961">Cell wall biogenesis/degradation</keyword>
<proteinExistence type="inferred from homology"/>
<evidence type="ECO:0000256" key="12">
    <source>
        <dbReference type="ARBA" id="ARBA00022984"/>
    </source>
</evidence>
<gene>
    <name evidence="17" type="primary">murD</name>
    <name evidence="21" type="ORF">D7Z54_21765</name>
</gene>
<evidence type="ECO:0000256" key="16">
    <source>
        <dbReference type="ARBA" id="ARBA00047632"/>
    </source>
</evidence>
<dbReference type="UniPathway" id="UPA00219"/>
<keyword evidence="17 18" id="KW-0132">Cell division</keyword>
<dbReference type="Gene3D" id="3.40.50.720">
    <property type="entry name" value="NAD(P)-binding Rossmann-like Domain"/>
    <property type="match status" value="1"/>
</dbReference>
<dbReference type="NCBIfam" id="TIGR01087">
    <property type="entry name" value="murD"/>
    <property type="match status" value="1"/>
</dbReference>
<dbReference type="SUPFAM" id="SSF53623">
    <property type="entry name" value="MurD-like peptide ligases, catalytic domain"/>
    <property type="match status" value="1"/>
</dbReference>
<evidence type="ECO:0000256" key="11">
    <source>
        <dbReference type="ARBA" id="ARBA00022960"/>
    </source>
</evidence>
<dbReference type="InterPro" id="IPR005762">
    <property type="entry name" value="MurD"/>
</dbReference>
<dbReference type="GO" id="GO:0071555">
    <property type="term" value="P:cell wall organization"/>
    <property type="evidence" value="ECO:0007669"/>
    <property type="project" value="UniProtKB-KW"/>
</dbReference>
<organism evidence="21 22">
    <name type="scientific">Salibacterium salarium</name>
    <dbReference type="NCBI Taxonomy" id="284579"/>
    <lineage>
        <taxon>Bacteria</taxon>
        <taxon>Bacillati</taxon>
        <taxon>Bacillota</taxon>
        <taxon>Bacilli</taxon>
        <taxon>Bacillales</taxon>
        <taxon>Bacillaceae</taxon>
    </lineage>
</organism>
<keyword evidence="8 17" id="KW-0436">Ligase</keyword>
<evidence type="ECO:0000256" key="15">
    <source>
        <dbReference type="ARBA" id="ARBA00032324"/>
    </source>
</evidence>
<dbReference type="GO" id="GO:0051301">
    <property type="term" value="P:cell division"/>
    <property type="evidence" value="ECO:0007669"/>
    <property type="project" value="UniProtKB-KW"/>
</dbReference>
<dbReference type="PANTHER" id="PTHR43692">
    <property type="entry name" value="UDP-N-ACETYLMURAMOYLALANINE--D-GLUTAMATE LIGASE"/>
    <property type="match status" value="1"/>
</dbReference>
<evidence type="ECO:0000256" key="4">
    <source>
        <dbReference type="ARBA" id="ARBA00010416"/>
    </source>
</evidence>
<comment type="function">
    <text evidence="1 17 18">Cell wall formation. Catalyzes the addition of glutamate to the nucleotide precursor UDP-N-acetylmuramoyl-L-alanine (UMA).</text>
</comment>
<keyword evidence="9 17" id="KW-0547">Nucleotide-binding</keyword>
<evidence type="ECO:0000256" key="8">
    <source>
        <dbReference type="ARBA" id="ARBA00022598"/>
    </source>
</evidence>
<accession>A0A3R9P6E1</accession>
<dbReference type="EMBL" id="RBVX01000026">
    <property type="protein sequence ID" value="RSL31314.1"/>
    <property type="molecule type" value="Genomic_DNA"/>
</dbReference>
<dbReference type="InterPro" id="IPR004101">
    <property type="entry name" value="Mur_ligase_C"/>
</dbReference>
<keyword evidence="22" id="KW-1185">Reference proteome</keyword>
<comment type="subcellular location">
    <subcellularLocation>
        <location evidence="2 17 18">Cytoplasm</location>
    </subcellularLocation>
</comment>
<evidence type="ECO:0000256" key="7">
    <source>
        <dbReference type="ARBA" id="ARBA00022490"/>
    </source>
</evidence>
<evidence type="ECO:0000256" key="6">
    <source>
        <dbReference type="ARBA" id="ARBA00015655"/>
    </source>
</evidence>
<sequence length="459" mass="50087">MKDKEWFFQKNILVLGLAKSGLAAARLLKQLGANVTVNEARDLNGSAQEEKLQQLNIPLISGGHPLYLVDESLDYVVKNPGIRYDNPIVKAALEQGLPVVTEIELADVICEGDILAISGSNGKTTTTTLIHEMLHESGKSSYLAGNIGKVACEVAEIVKKDDVMVTEVSSFQLKGTEEFHPRTAVLLNIFDAHLDYHGGREDYEMSKGKIFKNMNGRDSAVYNAEDSVVTQLAQKSDATLIPFSVHGVVTDGAYVKDDVIYFRGDDIMTVQEAALPGKHNQENMLAAIAAAMIHGADKSAVRNVLMHFHGIEHRLQFAGSLYGRKIYNDSKATNILSTQKAIEAFKEPVVLLAGGLDRGNVFDELIPSLKNVKAAVFYGETKDKLAKAAESAGITLIETTETLDEAVQYAYPYTEEGDVLLLSPACASWDQFKTFEERGAAYLKAVEKIRSNVKSDLSG</sequence>
<dbReference type="GO" id="GO:0009252">
    <property type="term" value="P:peptidoglycan biosynthetic process"/>
    <property type="evidence" value="ECO:0007669"/>
    <property type="project" value="UniProtKB-UniRule"/>
</dbReference>
<dbReference type="Pfam" id="PF08245">
    <property type="entry name" value="Mur_ligase_M"/>
    <property type="match status" value="1"/>
</dbReference>
<evidence type="ECO:0000256" key="18">
    <source>
        <dbReference type="RuleBase" id="RU003664"/>
    </source>
</evidence>
<comment type="pathway">
    <text evidence="3 17 18">Cell wall biogenesis; peptidoglycan biosynthesis.</text>
</comment>
<evidence type="ECO:0000313" key="21">
    <source>
        <dbReference type="EMBL" id="RSL31314.1"/>
    </source>
</evidence>
<dbReference type="GO" id="GO:0008764">
    <property type="term" value="F:UDP-N-acetylmuramoylalanine-D-glutamate ligase activity"/>
    <property type="evidence" value="ECO:0007669"/>
    <property type="project" value="UniProtKB-UniRule"/>
</dbReference>
<evidence type="ECO:0000256" key="2">
    <source>
        <dbReference type="ARBA" id="ARBA00004496"/>
    </source>
</evidence>
<dbReference type="SUPFAM" id="SSF53244">
    <property type="entry name" value="MurD-like peptide ligases, peptide-binding domain"/>
    <property type="match status" value="1"/>
</dbReference>
<evidence type="ECO:0000256" key="13">
    <source>
        <dbReference type="ARBA" id="ARBA00023316"/>
    </source>
</evidence>
<keyword evidence="17 18" id="KW-0131">Cell cycle</keyword>
<comment type="catalytic activity">
    <reaction evidence="16 17 18">
        <text>UDP-N-acetyl-alpha-D-muramoyl-L-alanine + D-glutamate + ATP = UDP-N-acetyl-alpha-D-muramoyl-L-alanyl-D-glutamate + ADP + phosphate + H(+)</text>
        <dbReference type="Rhea" id="RHEA:16429"/>
        <dbReference type="ChEBI" id="CHEBI:15378"/>
        <dbReference type="ChEBI" id="CHEBI:29986"/>
        <dbReference type="ChEBI" id="CHEBI:30616"/>
        <dbReference type="ChEBI" id="CHEBI:43474"/>
        <dbReference type="ChEBI" id="CHEBI:83898"/>
        <dbReference type="ChEBI" id="CHEBI:83900"/>
        <dbReference type="ChEBI" id="CHEBI:456216"/>
        <dbReference type="EC" id="6.3.2.9"/>
    </reaction>
</comment>
<dbReference type="GO" id="GO:0005737">
    <property type="term" value="C:cytoplasm"/>
    <property type="evidence" value="ECO:0007669"/>
    <property type="project" value="UniProtKB-SubCell"/>
</dbReference>
<keyword evidence="11 17" id="KW-0133">Cell shape</keyword>
<feature type="domain" description="Mur ligase C-terminal" evidence="19">
    <location>
        <begin position="313"/>
        <end position="426"/>
    </location>
</feature>
<dbReference type="Gene3D" id="3.90.190.20">
    <property type="entry name" value="Mur ligase, C-terminal domain"/>
    <property type="match status" value="1"/>
</dbReference>
<dbReference type="Proteomes" id="UP000275076">
    <property type="component" value="Unassembled WGS sequence"/>
</dbReference>
<evidence type="ECO:0000256" key="14">
    <source>
        <dbReference type="ARBA" id="ARBA00030398"/>
    </source>
</evidence>
<dbReference type="SUPFAM" id="SSF51984">
    <property type="entry name" value="MurCD N-terminal domain"/>
    <property type="match status" value="1"/>
</dbReference>
<evidence type="ECO:0000256" key="1">
    <source>
        <dbReference type="ARBA" id="ARBA00002734"/>
    </source>
</evidence>
<comment type="caution">
    <text evidence="21">The sequence shown here is derived from an EMBL/GenBank/DDBJ whole genome shotgun (WGS) entry which is preliminary data.</text>
</comment>
<dbReference type="GO" id="GO:0008360">
    <property type="term" value="P:regulation of cell shape"/>
    <property type="evidence" value="ECO:0007669"/>
    <property type="project" value="UniProtKB-KW"/>
</dbReference>
<keyword evidence="10 17" id="KW-0067">ATP-binding</keyword>
<name>A0A3R9P6E1_9BACI</name>
<evidence type="ECO:0000259" key="20">
    <source>
        <dbReference type="Pfam" id="PF08245"/>
    </source>
</evidence>
<dbReference type="HAMAP" id="MF_00639">
    <property type="entry name" value="MurD"/>
    <property type="match status" value="1"/>
</dbReference>
<evidence type="ECO:0000256" key="9">
    <source>
        <dbReference type="ARBA" id="ARBA00022741"/>
    </source>
</evidence>
<dbReference type="AlphaFoldDB" id="A0A3R9P6E1"/>
<dbReference type="RefSeq" id="WP_125558960.1">
    <property type="nucleotide sequence ID" value="NZ_RBVX01000026.1"/>
</dbReference>
<evidence type="ECO:0000256" key="3">
    <source>
        <dbReference type="ARBA" id="ARBA00004752"/>
    </source>
</evidence>
<dbReference type="PANTHER" id="PTHR43692:SF1">
    <property type="entry name" value="UDP-N-ACETYLMURAMOYLALANINE--D-GLUTAMATE LIGASE"/>
    <property type="match status" value="1"/>
</dbReference>
<dbReference type="InterPro" id="IPR013221">
    <property type="entry name" value="Mur_ligase_cen"/>
</dbReference>
<dbReference type="GO" id="GO:0005524">
    <property type="term" value="F:ATP binding"/>
    <property type="evidence" value="ECO:0007669"/>
    <property type="project" value="UniProtKB-UniRule"/>
</dbReference>
<comment type="similarity">
    <text evidence="4 17">Belongs to the MurCDEF family.</text>
</comment>
<dbReference type="OrthoDB" id="9809796at2"/>
<reference evidence="21 22" key="1">
    <citation type="submission" date="2018-10" db="EMBL/GenBank/DDBJ databases">
        <title>Draft genome sequence of Bacillus salarius IM0101, isolated from a hypersaline soil in Inner Mongolia, China.</title>
        <authorList>
            <person name="Yamprayoonswat W."/>
            <person name="Boonvisut S."/>
            <person name="Jumpathong W."/>
            <person name="Sittihan S."/>
            <person name="Ruangsuj P."/>
            <person name="Wanthongcharoen S."/>
            <person name="Thongpramul N."/>
            <person name="Pimmason S."/>
            <person name="Yu B."/>
            <person name="Yasawong M."/>
        </authorList>
    </citation>
    <scope>NUCLEOTIDE SEQUENCE [LARGE SCALE GENOMIC DNA]</scope>
    <source>
        <strain evidence="21 22">IM0101</strain>
    </source>
</reference>
<evidence type="ECO:0000256" key="10">
    <source>
        <dbReference type="ARBA" id="ARBA00022840"/>
    </source>
</evidence>
<feature type="domain" description="Mur ligase central" evidence="20">
    <location>
        <begin position="117"/>
        <end position="291"/>
    </location>
</feature>
<dbReference type="Pfam" id="PF21799">
    <property type="entry name" value="MurD-like_N"/>
    <property type="match status" value="1"/>
</dbReference>
<dbReference type="Pfam" id="PF02875">
    <property type="entry name" value="Mur_ligase_C"/>
    <property type="match status" value="1"/>
</dbReference>
<dbReference type="EC" id="6.3.2.9" evidence="5 17"/>
<evidence type="ECO:0000313" key="22">
    <source>
        <dbReference type="Proteomes" id="UP000275076"/>
    </source>
</evidence>
<feature type="binding site" evidence="17">
    <location>
        <begin position="119"/>
        <end position="125"/>
    </location>
    <ligand>
        <name>ATP</name>
        <dbReference type="ChEBI" id="CHEBI:30616"/>
    </ligand>
</feature>
<evidence type="ECO:0000256" key="5">
    <source>
        <dbReference type="ARBA" id="ARBA00012212"/>
    </source>
</evidence>
<dbReference type="InterPro" id="IPR036565">
    <property type="entry name" value="Mur-like_cat_sf"/>
</dbReference>
<evidence type="ECO:0000259" key="19">
    <source>
        <dbReference type="Pfam" id="PF02875"/>
    </source>
</evidence>
<keyword evidence="12 17" id="KW-0573">Peptidoglycan synthesis</keyword>